<dbReference type="PRINTS" id="PR01042">
    <property type="entry name" value="TRNASYNTHASP"/>
</dbReference>
<sequence>MRSLFGVKCLILPSPSLNPRKIATLKMARCSERHEGELMLSCSLKAGSLRIFEQRPLVYVLMKGVTIVEHPANVMSLYARPFCRLAHACLAAKAWRFSSTSFSYRTHTCGELNESDLGKRVVLCGWMHQKRMNRFVILRDVYGKIQLLLNKQLFALVDKLPLDSVLKVVGVVAARPEADKKSEMKTGRIEVQTEVIQVLNKCLTHVPVNCRDSQEAGEPLRLRYRYLDLRRQRLQDNLRLRASVVKAMRRHLEDKCGFVEVETPTLFCRTPGGAQEFVVPTHDAGKFFCLPQSPQQFKQLLMVAGFDRYYQIARCYRDEGSKSDRQPEFTQVDLELSFTDEAGVMAVVESVIQNSWPKWLYESPTLPFPRISYEEAMQKYGTDKPDRRFDWKLMNFDHICPDGLHCSIFLAKSRDGQPLPVPDEGQIQRWQTHFSRYFPHLKVSFDILDLKSGALRSRNLPVHETSAIRQSLGEDDSESVTAIACSENQHSLVEVLGLLRIMLANHYETECNIRIRRDGFEFLWIVDFPLFLRNKAGKLESAHHPFTAPAEEHEHLLYTDPVKVTGRHYDLVLNGVELGGGSVRIHDSRIQKYVLEDVLGESTESLRHMLNALDFGAPPHAGFALGLDRYLTVLTKSSSIRDVIAFPKTHEGKDPMTGAPTTVPEEVLQRYGIRVRSQLD</sequence>
<reference evidence="8" key="2">
    <citation type="submission" date="2014-03" db="EMBL/GenBank/DDBJ databases">
        <title>The whipworm genome and dual-species transcriptomics of an intimate host-pathogen interaction.</title>
        <authorList>
            <person name="Foth B.J."/>
            <person name="Tsai I.J."/>
            <person name="Reid A.J."/>
            <person name="Bancroft A.J."/>
            <person name="Nichol S."/>
            <person name="Tracey A."/>
            <person name="Holroyd N."/>
            <person name="Cotton J.A."/>
            <person name="Stanley E.J."/>
            <person name="Zarowiecki M."/>
            <person name="Liu J.Z."/>
            <person name="Huckvale T."/>
            <person name="Cooper P.J."/>
            <person name="Grencis R.K."/>
            <person name="Berriman M."/>
        </authorList>
    </citation>
    <scope>NUCLEOTIDE SEQUENCE [LARGE SCALE GENOMIC DNA]</scope>
    <source>
        <strain evidence="8">Edinburgh</strain>
    </source>
</reference>
<dbReference type="WBParaSite" id="TMUE_3000010929.8">
    <property type="protein sequence ID" value="TMUE_3000010929.8"/>
    <property type="gene ID" value="WBGene00285141"/>
</dbReference>
<dbReference type="InterPro" id="IPR012340">
    <property type="entry name" value="NA-bd_OB-fold"/>
</dbReference>
<keyword evidence="5" id="KW-0648">Protein biosynthesis</keyword>
<dbReference type="WBParaSite" id="TMUE_3000010929.7">
    <property type="protein sequence ID" value="TMUE_3000010929.7"/>
    <property type="gene ID" value="WBGene00285141"/>
</dbReference>
<dbReference type="Pfam" id="PF00152">
    <property type="entry name" value="tRNA-synt_2"/>
    <property type="match status" value="1"/>
</dbReference>
<dbReference type="Gene3D" id="3.30.1360.30">
    <property type="entry name" value="GAD-like domain"/>
    <property type="match status" value="1"/>
</dbReference>
<keyword evidence="6" id="KW-0030">Aminoacyl-tRNA synthetase</keyword>
<evidence type="ECO:0000256" key="4">
    <source>
        <dbReference type="ARBA" id="ARBA00022840"/>
    </source>
</evidence>
<dbReference type="WBParaSite" id="TMUE_3000010929.2">
    <property type="protein sequence ID" value="TMUE_3000010929.2"/>
    <property type="gene ID" value="WBGene00285141"/>
</dbReference>
<dbReference type="InterPro" id="IPR004115">
    <property type="entry name" value="GAD-like_sf"/>
</dbReference>
<evidence type="ECO:0000256" key="1">
    <source>
        <dbReference type="ARBA" id="ARBA00006303"/>
    </source>
</evidence>
<dbReference type="WBParaSite" id="TMUE_3000010929.3">
    <property type="protein sequence ID" value="TMUE_3000010929.3"/>
    <property type="gene ID" value="WBGene00285141"/>
</dbReference>
<dbReference type="STRING" id="70415.A0A5S6QUW8"/>
<reference evidence="8" key="1">
    <citation type="submission" date="2013-11" db="EMBL/GenBank/DDBJ databases">
        <authorList>
            <person name="Aslett M."/>
        </authorList>
    </citation>
    <scope>NUCLEOTIDE SEQUENCE [LARGE SCALE GENOMIC DNA]</scope>
    <source>
        <strain evidence="8">Edinburgh</strain>
    </source>
</reference>
<name>A0A5S6QUW8_TRIMR</name>
<dbReference type="PANTHER" id="PTHR22594:SF5">
    <property type="entry name" value="ASPARTATE--TRNA LIGASE, MITOCHONDRIAL"/>
    <property type="match status" value="1"/>
</dbReference>
<comment type="similarity">
    <text evidence="1">Belongs to the class-II aminoacyl-tRNA synthetase family. Type 1 subfamily.</text>
</comment>
<dbReference type="InterPro" id="IPR004524">
    <property type="entry name" value="Asp-tRNA-ligase_1"/>
</dbReference>
<dbReference type="NCBIfam" id="NF001750">
    <property type="entry name" value="PRK00476.1"/>
    <property type="match status" value="1"/>
</dbReference>
<keyword evidence="8" id="KW-1185">Reference proteome</keyword>
<dbReference type="WBParaSite" id="TMUE_3000010929.5">
    <property type="protein sequence ID" value="TMUE_3000010929.5"/>
    <property type="gene ID" value="WBGene00285141"/>
</dbReference>
<dbReference type="InterPro" id="IPR006195">
    <property type="entry name" value="aa-tRNA-synth_II"/>
</dbReference>
<dbReference type="CDD" id="cd00777">
    <property type="entry name" value="AspRS_core"/>
    <property type="match status" value="1"/>
</dbReference>
<dbReference type="InterPro" id="IPR004364">
    <property type="entry name" value="Aa-tRNA-synt_II"/>
</dbReference>
<evidence type="ECO:0000313" key="10">
    <source>
        <dbReference type="WBParaSite" id="TMUE_3000010929.2"/>
    </source>
</evidence>
<dbReference type="InterPro" id="IPR047089">
    <property type="entry name" value="Asp-tRNA-ligase_1_N"/>
</dbReference>
<dbReference type="InterPro" id="IPR004365">
    <property type="entry name" value="NA-bd_OB_tRNA"/>
</dbReference>
<evidence type="ECO:0000256" key="2">
    <source>
        <dbReference type="ARBA" id="ARBA00022598"/>
    </source>
</evidence>
<dbReference type="PROSITE" id="PS50862">
    <property type="entry name" value="AA_TRNA_LIGASE_II"/>
    <property type="match status" value="1"/>
</dbReference>
<dbReference type="GO" id="GO:0003676">
    <property type="term" value="F:nucleic acid binding"/>
    <property type="evidence" value="ECO:0007669"/>
    <property type="project" value="InterPro"/>
</dbReference>
<evidence type="ECO:0000256" key="5">
    <source>
        <dbReference type="ARBA" id="ARBA00022917"/>
    </source>
</evidence>
<dbReference type="GO" id="GO:0005739">
    <property type="term" value="C:mitochondrion"/>
    <property type="evidence" value="ECO:0007669"/>
    <property type="project" value="TreeGrafter"/>
</dbReference>
<keyword evidence="2" id="KW-0436">Ligase</keyword>
<dbReference type="SUPFAM" id="SSF50249">
    <property type="entry name" value="Nucleic acid-binding proteins"/>
    <property type="match status" value="1"/>
</dbReference>
<dbReference type="GO" id="GO:0005524">
    <property type="term" value="F:ATP binding"/>
    <property type="evidence" value="ECO:0007669"/>
    <property type="project" value="UniProtKB-KW"/>
</dbReference>
<dbReference type="Proteomes" id="UP000046395">
    <property type="component" value="Unassembled WGS sequence"/>
</dbReference>
<dbReference type="HAMAP" id="MF_00044">
    <property type="entry name" value="Asp_tRNA_synth_type1"/>
    <property type="match status" value="1"/>
</dbReference>
<accession>A0A5S6QUW8</accession>
<evidence type="ECO:0000313" key="9">
    <source>
        <dbReference type="WBParaSite" id="TMUE_3000010929.1"/>
    </source>
</evidence>
<evidence type="ECO:0000259" key="7">
    <source>
        <dbReference type="PROSITE" id="PS50862"/>
    </source>
</evidence>
<evidence type="ECO:0000256" key="3">
    <source>
        <dbReference type="ARBA" id="ARBA00022741"/>
    </source>
</evidence>
<dbReference type="Gene3D" id="3.30.930.10">
    <property type="entry name" value="Bira Bifunctional Protein, Domain 2"/>
    <property type="match status" value="1"/>
</dbReference>
<dbReference type="InterPro" id="IPR045864">
    <property type="entry name" value="aa-tRNA-synth_II/BPL/LPL"/>
</dbReference>
<dbReference type="WBParaSite" id="TMUE_3000010929.6">
    <property type="protein sequence ID" value="TMUE_3000010929.6"/>
    <property type="gene ID" value="WBGene00285141"/>
</dbReference>
<protein>
    <submittedName>
        <fullName evidence="9 10">AA_TRNA_LIGASE_II domain-containing protein</fullName>
    </submittedName>
</protein>
<organism evidence="8 9">
    <name type="scientific">Trichuris muris</name>
    <name type="common">Mouse whipworm</name>
    <dbReference type="NCBI Taxonomy" id="70415"/>
    <lineage>
        <taxon>Eukaryota</taxon>
        <taxon>Metazoa</taxon>
        <taxon>Ecdysozoa</taxon>
        <taxon>Nematoda</taxon>
        <taxon>Enoplea</taxon>
        <taxon>Dorylaimia</taxon>
        <taxon>Trichinellida</taxon>
        <taxon>Trichuridae</taxon>
        <taxon>Trichuris</taxon>
    </lineage>
</organism>
<dbReference type="PANTHER" id="PTHR22594">
    <property type="entry name" value="ASPARTYL/LYSYL-TRNA SYNTHETASE"/>
    <property type="match status" value="1"/>
</dbReference>
<feature type="domain" description="Aminoacyl-transfer RNA synthetases class-II family profile" evidence="7">
    <location>
        <begin position="238"/>
        <end position="647"/>
    </location>
</feature>
<dbReference type="Pfam" id="PF01336">
    <property type="entry name" value="tRNA_anti-codon"/>
    <property type="match status" value="1"/>
</dbReference>
<keyword evidence="3" id="KW-0547">Nucleotide-binding</keyword>
<dbReference type="AlphaFoldDB" id="A0A5S6QUW8"/>
<evidence type="ECO:0000313" key="8">
    <source>
        <dbReference type="Proteomes" id="UP000046395"/>
    </source>
</evidence>
<dbReference type="WBParaSite" id="TMUE_3000010929.4">
    <property type="protein sequence ID" value="TMUE_3000010929.4"/>
    <property type="gene ID" value="WBGene00285141"/>
</dbReference>
<dbReference type="SUPFAM" id="SSF55681">
    <property type="entry name" value="Class II aaRS and biotin synthetases"/>
    <property type="match status" value="1"/>
</dbReference>
<dbReference type="CDD" id="cd04317">
    <property type="entry name" value="EcAspRS_like_N"/>
    <property type="match status" value="1"/>
</dbReference>
<dbReference type="Gene3D" id="2.40.50.140">
    <property type="entry name" value="Nucleic acid-binding proteins"/>
    <property type="match status" value="1"/>
</dbReference>
<dbReference type="InterPro" id="IPR002312">
    <property type="entry name" value="Asp/Asn-tRNA-synth_IIb"/>
</dbReference>
<dbReference type="NCBIfam" id="TIGR00459">
    <property type="entry name" value="aspS_bact"/>
    <property type="match status" value="1"/>
</dbReference>
<dbReference type="GO" id="GO:0004815">
    <property type="term" value="F:aspartate-tRNA ligase activity"/>
    <property type="evidence" value="ECO:0007669"/>
    <property type="project" value="TreeGrafter"/>
</dbReference>
<reference evidence="9" key="3">
    <citation type="submission" date="2019-12" db="UniProtKB">
        <authorList>
            <consortium name="WormBaseParasite"/>
        </authorList>
    </citation>
    <scope>IDENTIFICATION</scope>
</reference>
<dbReference type="WBParaSite" id="TMUE_3000010929.1">
    <property type="protein sequence ID" value="TMUE_3000010929.1"/>
    <property type="gene ID" value="WBGene00285141"/>
</dbReference>
<dbReference type="GO" id="GO:0006422">
    <property type="term" value="P:aspartyl-tRNA aminoacylation"/>
    <property type="evidence" value="ECO:0007669"/>
    <property type="project" value="TreeGrafter"/>
</dbReference>
<keyword evidence="4" id="KW-0067">ATP-binding</keyword>
<proteinExistence type="inferred from homology"/>
<evidence type="ECO:0000256" key="6">
    <source>
        <dbReference type="ARBA" id="ARBA00023146"/>
    </source>
</evidence>
<dbReference type="InterPro" id="IPR047090">
    <property type="entry name" value="AspRS_core"/>
</dbReference>